<dbReference type="Gene3D" id="3.30.565.10">
    <property type="entry name" value="Histidine kinase-like ATPase, C-terminal domain"/>
    <property type="match status" value="1"/>
</dbReference>
<evidence type="ECO:0000313" key="9">
    <source>
        <dbReference type="Proteomes" id="UP000262621"/>
    </source>
</evidence>
<dbReference type="EMBL" id="QVFU01000018">
    <property type="protein sequence ID" value="RFS45329.1"/>
    <property type="molecule type" value="Genomic_DNA"/>
</dbReference>
<dbReference type="SUPFAM" id="SSF55874">
    <property type="entry name" value="ATPase domain of HSP90 chaperone/DNA topoisomerase II/histidine kinase"/>
    <property type="match status" value="1"/>
</dbReference>
<feature type="region of interest" description="Disordered" evidence="6">
    <location>
        <begin position="1"/>
        <end position="47"/>
    </location>
</feature>
<organism evidence="8 9">
    <name type="scientific">Micromonospora craniellae</name>
    <dbReference type="NCBI Taxonomy" id="2294034"/>
    <lineage>
        <taxon>Bacteria</taxon>
        <taxon>Bacillati</taxon>
        <taxon>Actinomycetota</taxon>
        <taxon>Actinomycetes</taxon>
        <taxon>Micromonosporales</taxon>
        <taxon>Micromonosporaceae</taxon>
        <taxon>Micromonospora</taxon>
    </lineage>
</organism>
<comment type="caution">
    <text evidence="8">The sequence shown here is derived from an EMBL/GenBank/DDBJ whole genome shotgun (WGS) entry which is preliminary data.</text>
</comment>
<dbReference type="GO" id="GO:0000160">
    <property type="term" value="P:phosphorelay signal transduction system"/>
    <property type="evidence" value="ECO:0007669"/>
    <property type="project" value="UniProtKB-KW"/>
</dbReference>
<name>A0A372FXY9_9ACTN</name>
<sequence length="364" mass="38576">MDGHRTGAAAPGDNGGDRPDGRHRRGETVPLAVNGGPGDQQRRDRRPAADLAGAALPGAAPLRGAVGLRRHAGHRQPVVRLLRLGRLRLRVLPAGQVADGRGGRHRRVARHVAERWPAVALLELAGLAGHGVVQPDRCRRRELVRLRGRTGGREEQAAGGGADRCQRTARRDRAGERGAARAAAEQSRDRSADWHRHVENALDLARESLTEARRSVRAVRPEPLETARLPDALAELGGRWSARHGVAASVDTTGTPRPLHPEVEVTLLRAAQEALANVARHAAASRDGLTLSYMPDVVTLDVRDDGSGFDVDDGSIVPDQDGGYGLTAMRQRVTRVGGRLAVESEPGGGTAISAFVPALPGAAA</sequence>
<dbReference type="Proteomes" id="UP000262621">
    <property type="component" value="Unassembled WGS sequence"/>
</dbReference>
<keyword evidence="5" id="KW-0902">Two-component regulatory system</keyword>
<evidence type="ECO:0000256" key="5">
    <source>
        <dbReference type="ARBA" id="ARBA00023012"/>
    </source>
</evidence>
<keyword evidence="4 8" id="KW-0418">Kinase</keyword>
<dbReference type="InterPro" id="IPR036890">
    <property type="entry name" value="HATPase_C_sf"/>
</dbReference>
<dbReference type="EC" id="2.7.13.3" evidence="2"/>
<dbReference type="InterPro" id="IPR003594">
    <property type="entry name" value="HATPase_dom"/>
</dbReference>
<keyword evidence="9" id="KW-1185">Reference proteome</keyword>
<evidence type="ECO:0000256" key="4">
    <source>
        <dbReference type="ARBA" id="ARBA00022777"/>
    </source>
</evidence>
<protein>
    <recommendedName>
        <fullName evidence="2">histidine kinase</fullName>
        <ecNumber evidence="2">2.7.13.3</ecNumber>
    </recommendedName>
</protein>
<evidence type="ECO:0000256" key="6">
    <source>
        <dbReference type="SAM" id="MobiDB-lite"/>
    </source>
</evidence>
<feature type="domain" description="Histidine kinase" evidence="7">
    <location>
        <begin position="267"/>
        <end position="360"/>
    </location>
</feature>
<evidence type="ECO:0000259" key="7">
    <source>
        <dbReference type="PROSITE" id="PS50109"/>
    </source>
</evidence>
<dbReference type="AlphaFoldDB" id="A0A372FXY9"/>
<evidence type="ECO:0000256" key="2">
    <source>
        <dbReference type="ARBA" id="ARBA00012438"/>
    </source>
</evidence>
<dbReference type="PANTHER" id="PTHR24421">
    <property type="entry name" value="NITRATE/NITRITE SENSOR PROTEIN NARX-RELATED"/>
    <property type="match status" value="1"/>
</dbReference>
<comment type="catalytic activity">
    <reaction evidence="1">
        <text>ATP + protein L-histidine = ADP + protein N-phospho-L-histidine.</text>
        <dbReference type="EC" id="2.7.13.3"/>
    </reaction>
</comment>
<evidence type="ECO:0000313" key="8">
    <source>
        <dbReference type="EMBL" id="RFS45329.1"/>
    </source>
</evidence>
<keyword evidence="3" id="KW-0808">Transferase</keyword>
<dbReference type="PROSITE" id="PS50109">
    <property type="entry name" value="HIS_KIN"/>
    <property type="match status" value="1"/>
</dbReference>
<dbReference type="CDD" id="cd16917">
    <property type="entry name" value="HATPase_UhpB-NarQ-NarX-like"/>
    <property type="match status" value="1"/>
</dbReference>
<evidence type="ECO:0000256" key="3">
    <source>
        <dbReference type="ARBA" id="ARBA00022679"/>
    </source>
</evidence>
<feature type="region of interest" description="Disordered" evidence="6">
    <location>
        <begin position="149"/>
        <end position="194"/>
    </location>
</feature>
<evidence type="ECO:0000256" key="1">
    <source>
        <dbReference type="ARBA" id="ARBA00000085"/>
    </source>
</evidence>
<dbReference type="Pfam" id="PF02518">
    <property type="entry name" value="HATPase_c"/>
    <property type="match status" value="1"/>
</dbReference>
<accession>A0A372FXY9</accession>
<dbReference type="PANTHER" id="PTHR24421:SF62">
    <property type="entry name" value="SENSORY TRANSDUCTION HISTIDINE KINASE"/>
    <property type="match status" value="1"/>
</dbReference>
<reference evidence="8 9" key="1">
    <citation type="submission" date="2018-08" db="EMBL/GenBank/DDBJ databases">
        <title>Verrucosispora craniellae sp. nov., isolated from a marine sponge in the South China Sea.</title>
        <authorList>
            <person name="Li L."/>
            <person name="Lin H.W."/>
        </authorList>
    </citation>
    <scope>NUCLEOTIDE SEQUENCE [LARGE SCALE GENOMIC DNA]</scope>
    <source>
        <strain evidence="8 9">LHW63014</strain>
    </source>
</reference>
<feature type="compositionally biased region" description="Basic and acidic residues" evidence="6">
    <location>
        <begin position="164"/>
        <end position="179"/>
    </location>
</feature>
<dbReference type="GO" id="GO:0004673">
    <property type="term" value="F:protein histidine kinase activity"/>
    <property type="evidence" value="ECO:0007669"/>
    <property type="project" value="UniProtKB-EC"/>
</dbReference>
<dbReference type="InterPro" id="IPR004358">
    <property type="entry name" value="Sig_transdc_His_kin-like_C"/>
</dbReference>
<dbReference type="InterPro" id="IPR005467">
    <property type="entry name" value="His_kinase_dom"/>
</dbReference>
<dbReference type="InterPro" id="IPR050482">
    <property type="entry name" value="Sensor_HK_TwoCompSys"/>
</dbReference>
<dbReference type="PRINTS" id="PR00344">
    <property type="entry name" value="BCTRLSENSOR"/>
</dbReference>
<gene>
    <name evidence="8" type="ORF">D0Q02_17985</name>
</gene>
<dbReference type="SMART" id="SM00387">
    <property type="entry name" value="HATPase_c"/>
    <property type="match status" value="1"/>
</dbReference>
<proteinExistence type="predicted"/>